<sequence length="281" mass="32439">MTGAQATLVAPYRLPDIPDSLTTPDARSEYLMEHYWDNFEVENRVYLDSLQVAEQAFVDFVSIMRIAPREGTMKGIDTLLKRASCDEDILLMYADMADKYLYSGQGPFVSEEAYLPFVEAVLDSKKVDKLYKLRYSYQYDVMTKNQLGMEITDFEYKLPGKDKAYRIKKLESPFILLYINDPECEDCSLATLRLSVSQALLNEVRAGRLTILSLYPDGETEEWLAGVAEYPKEWVVASMENGDRYFDLRIMPTIYLLDKDKKIILRNASLEEVEQVLKQEE</sequence>
<comment type="caution">
    <text evidence="2">The sequence shown here is derived from an EMBL/GenBank/DDBJ whole genome shotgun (WGS) entry which is preliminary data.</text>
</comment>
<reference evidence="2" key="2">
    <citation type="submission" date="2021-09" db="EMBL/GenBank/DDBJ databases">
        <authorList>
            <person name="Gilroy R."/>
        </authorList>
    </citation>
    <scope>NUCLEOTIDE SEQUENCE</scope>
    <source>
        <strain evidence="2">CHK121-7720</strain>
    </source>
</reference>
<reference evidence="2" key="1">
    <citation type="journal article" date="2021" name="PeerJ">
        <title>Extensive microbial diversity within the chicken gut microbiome revealed by metagenomics and culture.</title>
        <authorList>
            <person name="Gilroy R."/>
            <person name="Ravi A."/>
            <person name="Getino M."/>
            <person name="Pursley I."/>
            <person name="Horton D.L."/>
            <person name="Alikhan N.F."/>
            <person name="Baker D."/>
            <person name="Gharbi K."/>
            <person name="Hall N."/>
            <person name="Watson M."/>
            <person name="Adriaenssens E.M."/>
            <person name="Foster-Nyarko E."/>
            <person name="Jarju S."/>
            <person name="Secka A."/>
            <person name="Antonio M."/>
            <person name="Oren A."/>
            <person name="Chaudhuri R.R."/>
            <person name="La Ragione R."/>
            <person name="Hildebrand F."/>
            <person name="Pallen M.J."/>
        </authorList>
    </citation>
    <scope>NUCLEOTIDE SEQUENCE</scope>
    <source>
        <strain evidence="2">CHK121-7720</strain>
    </source>
</reference>
<organism evidence="2 3">
    <name type="scientific">Barnesiella viscericola</name>
    <dbReference type="NCBI Taxonomy" id="397865"/>
    <lineage>
        <taxon>Bacteria</taxon>
        <taxon>Pseudomonadati</taxon>
        <taxon>Bacteroidota</taxon>
        <taxon>Bacteroidia</taxon>
        <taxon>Bacteroidales</taxon>
        <taxon>Barnesiellaceae</taxon>
        <taxon>Barnesiella</taxon>
    </lineage>
</organism>
<dbReference type="Gene3D" id="3.40.30.10">
    <property type="entry name" value="Glutaredoxin"/>
    <property type="match status" value="1"/>
</dbReference>
<name>A0A921MSS9_9BACT</name>
<protein>
    <submittedName>
        <fullName evidence="2">DUF5106 domain-containing protein</fullName>
    </submittedName>
</protein>
<dbReference type="InterPro" id="IPR036249">
    <property type="entry name" value="Thioredoxin-like_sf"/>
</dbReference>
<dbReference type="EMBL" id="DYUD01000030">
    <property type="protein sequence ID" value="HJG89998.1"/>
    <property type="molecule type" value="Genomic_DNA"/>
</dbReference>
<dbReference type="AlphaFoldDB" id="A0A921MSS9"/>
<evidence type="ECO:0000259" key="1">
    <source>
        <dbReference type="Pfam" id="PF17127"/>
    </source>
</evidence>
<proteinExistence type="predicted"/>
<dbReference type="SUPFAM" id="SSF52833">
    <property type="entry name" value="Thioredoxin-like"/>
    <property type="match status" value="1"/>
</dbReference>
<evidence type="ECO:0000313" key="2">
    <source>
        <dbReference type="EMBL" id="HJG89998.1"/>
    </source>
</evidence>
<dbReference type="Pfam" id="PF17127">
    <property type="entry name" value="DUF5106"/>
    <property type="match status" value="1"/>
</dbReference>
<dbReference type="RefSeq" id="WP_273307053.1">
    <property type="nucleotide sequence ID" value="NZ_DYUD01000030.1"/>
</dbReference>
<evidence type="ECO:0000313" key="3">
    <source>
        <dbReference type="Proteomes" id="UP000757103"/>
    </source>
</evidence>
<dbReference type="Proteomes" id="UP000757103">
    <property type="component" value="Unassembled WGS sequence"/>
</dbReference>
<accession>A0A921MSS9</accession>
<feature type="domain" description="DUF5106" evidence="1">
    <location>
        <begin position="9"/>
        <end position="145"/>
    </location>
</feature>
<gene>
    <name evidence="2" type="ORF">K8U91_11085</name>
</gene>
<dbReference type="InterPro" id="IPR033395">
    <property type="entry name" value="DUF5106"/>
</dbReference>